<dbReference type="Gene3D" id="3.40.50.1240">
    <property type="entry name" value="Phosphoglycerate mutase-like"/>
    <property type="match status" value="1"/>
</dbReference>
<reference evidence="1 2" key="1">
    <citation type="submission" date="2015-10" db="EMBL/GenBank/DDBJ databases">
        <title>Draft Genome of Actinomyces odontolyticus subsp. actinosynbacter strain XH001.</title>
        <authorList>
            <person name="Mclean J.S."/>
            <person name="He X."/>
        </authorList>
    </citation>
    <scope>NUCLEOTIDE SEQUENCE [LARGE SCALE GENOMIC DNA]</scope>
    <source>
        <strain evidence="1 2">XH001</strain>
    </source>
</reference>
<dbReference type="InterPro" id="IPR029033">
    <property type="entry name" value="His_PPase_superfam"/>
</dbReference>
<proteinExistence type="predicted"/>
<dbReference type="PANTHER" id="PTHR48100">
    <property type="entry name" value="BROAD-SPECIFICITY PHOSPHATASE YOR283W-RELATED"/>
    <property type="match status" value="1"/>
</dbReference>
<dbReference type="SMART" id="SM00855">
    <property type="entry name" value="PGAM"/>
    <property type="match status" value="1"/>
</dbReference>
<sequence>MDRTIIHVMRHGEVDNPDGVLYGRLPGFGLTELGHAMAARAAEYLVDSGADIARVISSPLLRAQLTAAPTAAAYDLSIQSDPRLIESDNVFEGLPVNTNRAMLANPKYFKYYCNPLRPSWGEPYRDIASRMSAALSSALREARGREALVVSHQNPIVTLTRFVNGQPLAHAPKSRHCALASITSFIFSGATLVGTSYAEPAADLVAMAKDMTPGDSQADLRR</sequence>
<dbReference type="InterPro" id="IPR013078">
    <property type="entry name" value="His_Pase_superF_clade-1"/>
</dbReference>
<dbReference type="AlphaFoldDB" id="A0A0V8RZS0"/>
<name>A0A0V8RZS0_9ACTO</name>
<dbReference type="EMBL" id="LLVT01000001">
    <property type="protein sequence ID" value="KSW13568.1"/>
    <property type="molecule type" value="Genomic_DNA"/>
</dbReference>
<dbReference type="OrthoDB" id="3215466at2"/>
<gene>
    <name evidence="1" type="ORF">APY09_04310</name>
</gene>
<dbReference type="RefSeq" id="WP_060566315.1">
    <property type="nucleotide sequence ID" value="NZ_CP040006.1"/>
</dbReference>
<dbReference type="Proteomes" id="UP000054686">
    <property type="component" value="Unassembled WGS sequence"/>
</dbReference>
<dbReference type="CDD" id="cd07067">
    <property type="entry name" value="HP_PGM_like"/>
    <property type="match status" value="1"/>
</dbReference>
<evidence type="ECO:0000313" key="1">
    <source>
        <dbReference type="EMBL" id="KSW13568.1"/>
    </source>
</evidence>
<dbReference type="GO" id="GO:0016791">
    <property type="term" value="F:phosphatase activity"/>
    <property type="evidence" value="ECO:0007669"/>
    <property type="project" value="TreeGrafter"/>
</dbReference>
<comment type="caution">
    <text evidence="1">The sequence shown here is derived from an EMBL/GenBank/DDBJ whole genome shotgun (WGS) entry which is preliminary data.</text>
</comment>
<dbReference type="SUPFAM" id="SSF53254">
    <property type="entry name" value="Phosphoglycerate mutase-like"/>
    <property type="match status" value="1"/>
</dbReference>
<dbReference type="PANTHER" id="PTHR48100:SF51">
    <property type="entry name" value="PHOSPHOGLYCERATE MUTASE"/>
    <property type="match status" value="1"/>
</dbReference>
<accession>A0A0V8RZS0</accession>
<evidence type="ECO:0000313" key="2">
    <source>
        <dbReference type="Proteomes" id="UP000054686"/>
    </source>
</evidence>
<dbReference type="Pfam" id="PF00300">
    <property type="entry name" value="His_Phos_1"/>
    <property type="match status" value="1"/>
</dbReference>
<protein>
    <submittedName>
        <fullName evidence="1">Fructose-2,6-bisphosphatase</fullName>
    </submittedName>
</protein>
<dbReference type="GO" id="GO:0005737">
    <property type="term" value="C:cytoplasm"/>
    <property type="evidence" value="ECO:0007669"/>
    <property type="project" value="TreeGrafter"/>
</dbReference>
<organism evidence="1 2">
    <name type="scientific">Schaalia odontolytica</name>
    <dbReference type="NCBI Taxonomy" id="1660"/>
    <lineage>
        <taxon>Bacteria</taxon>
        <taxon>Bacillati</taxon>
        <taxon>Actinomycetota</taxon>
        <taxon>Actinomycetes</taxon>
        <taxon>Actinomycetales</taxon>
        <taxon>Actinomycetaceae</taxon>
        <taxon>Schaalia</taxon>
    </lineage>
</organism>
<dbReference type="InterPro" id="IPR050275">
    <property type="entry name" value="PGM_Phosphatase"/>
</dbReference>